<dbReference type="SUPFAM" id="SSF75620">
    <property type="entry name" value="Release factor"/>
    <property type="match status" value="1"/>
</dbReference>
<dbReference type="GO" id="GO:0005739">
    <property type="term" value="C:mitochondrion"/>
    <property type="evidence" value="ECO:0007669"/>
    <property type="project" value="UniProtKB-SubCell"/>
</dbReference>
<keyword evidence="3" id="KW-0809">Transit peptide</keyword>
<dbReference type="EMBL" id="CAEY01000458">
    <property type="status" value="NOT_ANNOTATED_CDS"/>
    <property type="molecule type" value="Genomic_DNA"/>
</dbReference>
<evidence type="ECO:0000259" key="6">
    <source>
        <dbReference type="Pfam" id="PF00472"/>
    </source>
</evidence>
<dbReference type="Pfam" id="PF00472">
    <property type="entry name" value="RF-1"/>
    <property type="match status" value="1"/>
</dbReference>
<dbReference type="PANTHER" id="PTHR46203">
    <property type="entry name" value="PROBABLE PEPTIDE CHAIN RELEASE FACTOR C12ORF65"/>
    <property type="match status" value="1"/>
</dbReference>
<comment type="subcellular location">
    <subcellularLocation>
        <location evidence="1">Mitochondrion</location>
    </subcellularLocation>
</comment>
<dbReference type="eggNOG" id="KOG2726">
    <property type="taxonomic scope" value="Eukaryota"/>
</dbReference>
<dbReference type="OrthoDB" id="277888at2759"/>
<keyword evidence="4" id="KW-0496">Mitochondrion</keyword>
<keyword evidence="8" id="KW-1185">Reference proteome</keyword>
<dbReference type="HOGENOM" id="CLU_089470_4_4_1"/>
<evidence type="ECO:0000256" key="3">
    <source>
        <dbReference type="ARBA" id="ARBA00022946"/>
    </source>
</evidence>
<reference evidence="8" key="1">
    <citation type="submission" date="2011-08" db="EMBL/GenBank/DDBJ databases">
        <authorList>
            <person name="Rombauts S."/>
        </authorList>
    </citation>
    <scope>NUCLEOTIDE SEQUENCE</scope>
    <source>
        <strain evidence="8">London</strain>
    </source>
</reference>
<evidence type="ECO:0000313" key="8">
    <source>
        <dbReference type="Proteomes" id="UP000015104"/>
    </source>
</evidence>
<evidence type="ECO:0000256" key="4">
    <source>
        <dbReference type="ARBA" id="ARBA00023128"/>
    </source>
</evidence>
<dbReference type="GO" id="GO:0003747">
    <property type="term" value="F:translation release factor activity"/>
    <property type="evidence" value="ECO:0007669"/>
    <property type="project" value="InterPro"/>
</dbReference>
<dbReference type="Proteomes" id="UP000015104">
    <property type="component" value="Unassembled WGS sequence"/>
</dbReference>
<reference evidence="7" key="2">
    <citation type="submission" date="2015-06" db="UniProtKB">
        <authorList>
            <consortium name="EnsemblMetazoa"/>
        </authorList>
    </citation>
    <scope>IDENTIFICATION</scope>
</reference>
<dbReference type="Gene3D" id="3.30.160.20">
    <property type="match status" value="1"/>
</dbReference>
<dbReference type="KEGG" id="tut:107359604"/>
<organism evidence="7 8">
    <name type="scientific">Tetranychus urticae</name>
    <name type="common">Two-spotted spider mite</name>
    <dbReference type="NCBI Taxonomy" id="32264"/>
    <lineage>
        <taxon>Eukaryota</taxon>
        <taxon>Metazoa</taxon>
        <taxon>Ecdysozoa</taxon>
        <taxon>Arthropoda</taxon>
        <taxon>Chelicerata</taxon>
        <taxon>Arachnida</taxon>
        <taxon>Acari</taxon>
        <taxon>Acariformes</taxon>
        <taxon>Trombidiformes</taxon>
        <taxon>Prostigmata</taxon>
        <taxon>Eleutherengona</taxon>
        <taxon>Raphignathae</taxon>
        <taxon>Tetranychoidea</taxon>
        <taxon>Tetranychidae</taxon>
        <taxon>Tetranychus</taxon>
    </lineage>
</organism>
<protein>
    <recommendedName>
        <fullName evidence="6">Prokaryotic-type class I peptide chain release factors domain-containing protein</fullName>
    </recommendedName>
</protein>
<evidence type="ECO:0000256" key="1">
    <source>
        <dbReference type="ARBA" id="ARBA00004173"/>
    </source>
</evidence>
<accession>T1JS25</accession>
<dbReference type="EnsemblMetazoa" id="tetur01g09000.1">
    <property type="protein sequence ID" value="tetur01g09000.1"/>
    <property type="gene ID" value="tetur01g09000"/>
</dbReference>
<gene>
    <name evidence="7" type="primary">107359604</name>
</gene>
<dbReference type="InterPro" id="IPR045853">
    <property type="entry name" value="Pep_chain_release_fac_I_sf"/>
</dbReference>
<dbReference type="InterPro" id="IPR052405">
    <property type="entry name" value="Mito_Transl_Release_Factor"/>
</dbReference>
<evidence type="ECO:0000256" key="2">
    <source>
        <dbReference type="ARBA" id="ARBA00010835"/>
    </source>
</evidence>
<evidence type="ECO:0000256" key="5">
    <source>
        <dbReference type="SAM" id="MobiDB-lite"/>
    </source>
</evidence>
<dbReference type="InterPro" id="IPR000352">
    <property type="entry name" value="Pep_chain_release_fac_I"/>
</dbReference>
<proteinExistence type="inferred from homology"/>
<comment type="similarity">
    <text evidence="2">Belongs to the prokaryotic/mitochondrial release factor family.</text>
</comment>
<name>T1JS25_TETUR</name>
<feature type="domain" description="Prokaryotic-type class I peptide chain release factors" evidence="6">
    <location>
        <begin position="36"/>
        <end position="134"/>
    </location>
</feature>
<feature type="region of interest" description="Disordered" evidence="5">
    <location>
        <begin position="138"/>
        <end position="163"/>
    </location>
</feature>
<evidence type="ECO:0000313" key="7">
    <source>
        <dbReference type="EnsemblMetazoa" id="tetur01g09000.1"/>
    </source>
</evidence>
<dbReference type="OMA" id="SWTRWIL"/>
<sequence length="163" mass="18894">MLNLRQSILLRNSFIDVRFLSKKLIKSKIDYSLVPKLDEKDLDETFTHGSGPGGSKVNKSENCVVLVHKPTGIVVKNHEFRELERNRKRARELMVTKLDNFINGDRSVEAQIRAVEDEIRIKKEAEAAKRRELKRKVKELWDKGNPPTEKIHDQMETNTDSTK</sequence>
<dbReference type="PANTHER" id="PTHR46203:SF1">
    <property type="entry name" value="MITOCHONDRIAL TRANSLATION RELEASE FACTOR IN RESCUE"/>
    <property type="match status" value="1"/>
</dbReference>
<dbReference type="AlphaFoldDB" id="T1JS25"/>